<keyword evidence="3" id="KW-1185">Reference proteome</keyword>
<proteinExistence type="predicted"/>
<dbReference type="EMBL" id="KV012929">
    <property type="protein sequence ID" value="KZV24065.1"/>
    <property type="molecule type" value="Genomic_DNA"/>
</dbReference>
<dbReference type="Proteomes" id="UP000250235">
    <property type="component" value="Unassembled WGS sequence"/>
</dbReference>
<evidence type="ECO:0000313" key="3">
    <source>
        <dbReference type="Proteomes" id="UP000250235"/>
    </source>
</evidence>
<protein>
    <submittedName>
        <fullName evidence="2">Uncharacterized protein</fullName>
    </submittedName>
</protein>
<gene>
    <name evidence="2" type="ORF">F511_24372</name>
</gene>
<organism evidence="2 3">
    <name type="scientific">Dorcoceras hygrometricum</name>
    <dbReference type="NCBI Taxonomy" id="472368"/>
    <lineage>
        <taxon>Eukaryota</taxon>
        <taxon>Viridiplantae</taxon>
        <taxon>Streptophyta</taxon>
        <taxon>Embryophyta</taxon>
        <taxon>Tracheophyta</taxon>
        <taxon>Spermatophyta</taxon>
        <taxon>Magnoliopsida</taxon>
        <taxon>eudicotyledons</taxon>
        <taxon>Gunneridae</taxon>
        <taxon>Pentapetalae</taxon>
        <taxon>asterids</taxon>
        <taxon>lamiids</taxon>
        <taxon>Lamiales</taxon>
        <taxon>Gesneriaceae</taxon>
        <taxon>Didymocarpoideae</taxon>
        <taxon>Trichosporeae</taxon>
        <taxon>Loxocarpinae</taxon>
        <taxon>Dorcoceras</taxon>
    </lineage>
</organism>
<feature type="compositionally biased region" description="Pro residues" evidence="1">
    <location>
        <begin position="254"/>
        <end position="265"/>
    </location>
</feature>
<reference evidence="2 3" key="1">
    <citation type="journal article" date="2015" name="Proc. Natl. Acad. Sci. U.S.A.">
        <title>The resurrection genome of Boea hygrometrica: A blueprint for survival of dehydration.</title>
        <authorList>
            <person name="Xiao L."/>
            <person name="Yang G."/>
            <person name="Zhang L."/>
            <person name="Yang X."/>
            <person name="Zhao S."/>
            <person name="Ji Z."/>
            <person name="Zhou Q."/>
            <person name="Hu M."/>
            <person name="Wang Y."/>
            <person name="Chen M."/>
            <person name="Xu Y."/>
            <person name="Jin H."/>
            <person name="Xiao X."/>
            <person name="Hu G."/>
            <person name="Bao F."/>
            <person name="Hu Y."/>
            <person name="Wan P."/>
            <person name="Li L."/>
            <person name="Deng X."/>
            <person name="Kuang T."/>
            <person name="Xiang C."/>
            <person name="Zhu J.K."/>
            <person name="Oliver M.J."/>
            <person name="He Y."/>
        </authorList>
    </citation>
    <scope>NUCLEOTIDE SEQUENCE [LARGE SCALE GENOMIC DNA]</scope>
    <source>
        <strain evidence="3">cv. XS01</strain>
    </source>
</reference>
<sequence>MIPLGITDSACKDQSIMVSVQYGPFNTYIPIRSTTIGISRVARDPIAMHTSWRSKSDIACVTSIGYPRTKASGESSTTKHRLLHASGPHPIPPPNDPNRVGKRVKVRHISCRVSMTFRVVRTNQYNQYLGLIHLTNGNHLESSNEDSSIDHHVTIHLHAQNITMFPINETCAAAAARCRRKFVSGQFDEENPFVLISSALLVQPDEGVSVLVVDRIGDNLPQSTEKSRILVIPVGARHKCQQDRKNENRETTTGPPPCAAAPPQPSAHERAFHRAGRASRRGRCTLLAAPLDAPGANRCAAGRDVHAPRAAAACRGRTSSRVLRDGWPLDDARGGRGWAALSERARRWAADARCWSATLAAAGRARCALAARRCARLEEETSSFRCCDWESSCELVSPLLLAAGIFARASDWMTKTWSSNCGINSILSKYFQPFVPYPSNPRTLFSCELSGDFPSFPVVVLFVRGNVGLLLRSSSNSYQF</sequence>
<evidence type="ECO:0000256" key="1">
    <source>
        <dbReference type="SAM" id="MobiDB-lite"/>
    </source>
</evidence>
<feature type="region of interest" description="Disordered" evidence="1">
    <location>
        <begin position="239"/>
        <end position="268"/>
    </location>
</feature>
<evidence type="ECO:0000313" key="2">
    <source>
        <dbReference type="EMBL" id="KZV24065.1"/>
    </source>
</evidence>
<dbReference type="AlphaFoldDB" id="A0A2Z7AQH1"/>
<feature type="compositionally biased region" description="Basic and acidic residues" evidence="1">
    <location>
        <begin position="240"/>
        <end position="250"/>
    </location>
</feature>
<name>A0A2Z7AQH1_9LAMI</name>
<accession>A0A2Z7AQH1</accession>